<organism evidence="2 3">
    <name type="scientific">Aureibacter tunicatorum</name>
    <dbReference type="NCBI Taxonomy" id="866807"/>
    <lineage>
        <taxon>Bacteria</taxon>
        <taxon>Pseudomonadati</taxon>
        <taxon>Bacteroidota</taxon>
        <taxon>Cytophagia</taxon>
        <taxon>Cytophagales</taxon>
        <taxon>Persicobacteraceae</taxon>
        <taxon>Aureibacter</taxon>
    </lineage>
</organism>
<feature type="transmembrane region" description="Helical" evidence="1">
    <location>
        <begin position="72"/>
        <end position="93"/>
    </location>
</feature>
<feature type="transmembrane region" description="Helical" evidence="1">
    <location>
        <begin position="114"/>
        <end position="133"/>
    </location>
</feature>
<reference evidence="2" key="1">
    <citation type="submission" date="2023-07" db="EMBL/GenBank/DDBJ databases">
        <title>Genomic Encyclopedia of Type Strains, Phase IV (KMG-IV): sequencing the most valuable type-strain genomes for metagenomic binning, comparative biology and taxonomic classification.</title>
        <authorList>
            <person name="Goeker M."/>
        </authorList>
    </citation>
    <scope>NUCLEOTIDE SEQUENCE</scope>
    <source>
        <strain evidence="2">DSM 26174</strain>
    </source>
</reference>
<feature type="transmembrane region" description="Helical" evidence="1">
    <location>
        <begin position="145"/>
        <end position="167"/>
    </location>
</feature>
<proteinExistence type="predicted"/>
<sequence length="175" mass="20499">MKQSLYIRQVMHFALYVGMQVIFLKNLVMFQMAFTFVYIGFVLLLPIRISPVANLMIGFFTGLMVDMFYDTLGINAAACTLLAYLRLHWLNFIKPQGGYENINIPSVRNFGLRWFSYYTLPLIFIFIFTFFFIEHGGIKMFSSALLKSIASTFLTYFLITLIQYLFYPRQKDSNE</sequence>
<keyword evidence="1" id="KW-0472">Membrane</keyword>
<evidence type="ECO:0008006" key="4">
    <source>
        <dbReference type="Google" id="ProtNLM"/>
    </source>
</evidence>
<gene>
    <name evidence="2" type="ORF">HNQ88_001373</name>
</gene>
<evidence type="ECO:0000313" key="3">
    <source>
        <dbReference type="Proteomes" id="UP001185092"/>
    </source>
</evidence>
<accession>A0AAE3XK63</accession>
<evidence type="ECO:0000256" key="1">
    <source>
        <dbReference type="SAM" id="Phobius"/>
    </source>
</evidence>
<protein>
    <recommendedName>
        <fullName evidence="4">Rod shape-determining protein MreD</fullName>
    </recommendedName>
</protein>
<dbReference type="EMBL" id="JAVDQD010000001">
    <property type="protein sequence ID" value="MDR6238397.1"/>
    <property type="molecule type" value="Genomic_DNA"/>
</dbReference>
<comment type="caution">
    <text evidence="2">The sequence shown here is derived from an EMBL/GenBank/DDBJ whole genome shotgun (WGS) entry which is preliminary data.</text>
</comment>
<keyword evidence="1" id="KW-1133">Transmembrane helix</keyword>
<feature type="transmembrane region" description="Helical" evidence="1">
    <location>
        <begin position="6"/>
        <end position="24"/>
    </location>
</feature>
<keyword evidence="3" id="KW-1185">Reference proteome</keyword>
<name>A0AAE3XK63_9BACT</name>
<keyword evidence="1" id="KW-0812">Transmembrane</keyword>
<feature type="transmembrane region" description="Helical" evidence="1">
    <location>
        <begin position="36"/>
        <end position="60"/>
    </location>
</feature>
<dbReference type="Proteomes" id="UP001185092">
    <property type="component" value="Unassembled WGS sequence"/>
</dbReference>
<evidence type="ECO:0000313" key="2">
    <source>
        <dbReference type="EMBL" id="MDR6238397.1"/>
    </source>
</evidence>
<dbReference type="AlphaFoldDB" id="A0AAE3XK63"/>
<dbReference type="RefSeq" id="WP_309937885.1">
    <property type="nucleotide sequence ID" value="NZ_AP025305.1"/>
</dbReference>